<dbReference type="RefSeq" id="WP_183590978.1">
    <property type="nucleotide sequence ID" value="NZ_JACHWR010000001.1"/>
</dbReference>
<dbReference type="EMBL" id="JACHWR010000001">
    <property type="protein sequence ID" value="MBB3041023.1"/>
    <property type="molecule type" value="Genomic_DNA"/>
</dbReference>
<organism evidence="2 3">
    <name type="scientific">Nocardioides soli</name>
    <dbReference type="NCBI Taxonomy" id="1036020"/>
    <lineage>
        <taxon>Bacteria</taxon>
        <taxon>Bacillati</taxon>
        <taxon>Actinomycetota</taxon>
        <taxon>Actinomycetes</taxon>
        <taxon>Propionibacteriales</taxon>
        <taxon>Nocardioidaceae</taxon>
        <taxon>Nocardioides</taxon>
    </lineage>
</organism>
<name>A0A7W4VT46_9ACTN</name>
<evidence type="ECO:0000256" key="1">
    <source>
        <dbReference type="SAM" id="MobiDB-lite"/>
    </source>
</evidence>
<accession>A0A7W4VT46</accession>
<evidence type="ECO:0000313" key="3">
    <source>
        <dbReference type="Proteomes" id="UP000589626"/>
    </source>
</evidence>
<evidence type="ECO:0008006" key="4">
    <source>
        <dbReference type="Google" id="ProtNLM"/>
    </source>
</evidence>
<gene>
    <name evidence="2" type="ORF">FHU40_000824</name>
</gene>
<sequence>MTTSQMQLITVTVDGRPLGVFDTLTGGEPTAEVPKHRPGGMTQERSYPGLPSFGDLTVGRELDQQRDLELYRSLVNRVGRASFTVSRQLLDENGAPVGRPITYIGRLSAMTDPEADSNSNDPSMWQMTAVITGRA</sequence>
<keyword evidence="3" id="KW-1185">Reference proteome</keyword>
<comment type="caution">
    <text evidence="2">The sequence shown here is derived from an EMBL/GenBank/DDBJ whole genome shotgun (WGS) entry which is preliminary data.</text>
</comment>
<reference evidence="2 3" key="1">
    <citation type="submission" date="2020-08" db="EMBL/GenBank/DDBJ databases">
        <title>Sequencing the genomes of 1000 actinobacteria strains.</title>
        <authorList>
            <person name="Klenk H.-P."/>
        </authorList>
    </citation>
    <scope>NUCLEOTIDE SEQUENCE [LARGE SCALE GENOMIC DNA]</scope>
    <source>
        <strain evidence="2 3">DSM 105498</strain>
    </source>
</reference>
<dbReference type="Proteomes" id="UP000589626">
    <property type="component" value="Unassembled WGS sequence"/>
</dbReference>
<protein>
    <recommendedName>
        <fullName evidence="4">Phage tail protein</fullName>
    </recommendedName>
</protein>
<evidence type="ECO:0000313" key="2">
    <source>
        <dbReference type="EMBL" id="MBB3041023.1"/>
    </source>
</evidence>
<dbReference type="AlphaFoldDB" id="A0A7W4VT46"/>
<feature type="region of interest" description="Disordered" evidence="1">
    <location>
        <begin position="25"/>
        <end position="56"/>
    </location>
</feature>
<proteinExistence type="predicted"/>